<dbReference type="InterPro" id="IPR006439">
    <property type="entry name" value="HAD-SF_hydro_IA"/>
</dbReference>
<gene>
    <name evidence="1" type="ORF">SSPSH_003669</name>
</gene>
<dbReference type="GO" id="GO:0006281">
    <property type="term" value="P:DNA repair"/>
    <property type="evidence" value="ECO:0007669"/>
    <property type="project" value="TreeGrafter"/>
</dbReference>
<dbReference type="InterPro" id="IPR036412">
    <property type="entry name" value="HAD-like_sf"/>
</dbReference>
<evidence type="ECO:0000313" key="1">
    <source>
        <dbReference type="EMBL" id="ERJ17511.1"/>
    </source>
</evidence>
<dbReference type="AlphaFoldDB" id="U2E0P6"/>
<dbReference type="PANTHER" id="PTHR43434:SF24">
    <property type="entry name" value="HYDROLASE-RELATED"/>
    <property type="match status" value="1"/>
</dbReference>
<comment type="caution">
    <text evidence="1">The sequence shown here is derived from an EMBL/GenBank/DDBJ whole genome shotgun (WGS) entry which is preliminary data.</text>
</comment>
<name>U2E0P6_9GAMM</name>
<accession>U2E0P6</accession>
<dbReference type="GO" id="GO:0008967">
    <property type="term" value="F:phosphoglycolate phosphatase activity"/>
    <property type="evidence" value="ECO:0007669"/>
    <property type="project" value="UniProtKB-EC"/>
</dbReference>
<dbReference type="Gene3D" id="1.10.150.240">
    <property type="entry name" value="Putative phosphatase, domain 2"/>
    <property type="match status" value="1"/>
</dbReference>
<sequence>MKQYELLVFDWDGTLMDSAGEIVSAMQNAIQELGLPERSPDRMRELIGLGLDDVLSRLFPELDTQRVRARLHAYRARYGMQRSKAVLFPPVLDALDTLKAQGFAMAVATGKSRRGLDAAMRSTGTESYFRWTRCADECTPKPAPDMMENILLRSATLPEHALMIGDTEYDVAMARAAGVDAIGVGCGVHDAKRLRRAGAIEVLDSVQTLPDWLACERRTA</sequence>
<reference evidence="1 2" key="1">
    <citation type="journal article" date="2011" name="J. Bacteriol.">
        <title>Genome sequence of Salinisphaera shabanensis, a gammaproteobacterium from the harsh, variable environment of the brine-seawater interface of the Shaban Deep in the Red Sea.</title>
        <authorList>
            <person name="Antunes A."/>
            <person name="Alam I."/>
            <person name="Bajic V.B."/>
            <person name="Stingl U."/>
        </authorList>
    </citation>
    <scope>NUCLEOTIDE SEQUENCE [LARGE SCALE GENOMIC DNA]</scope>
    <source>
        <strain evidence="1 2">E1L3A</strain>
    </source>
</reference>
<dbReference type="EC" id="3.1.3.18" evidence="1"/>
<dbReference type="SFLD" id="SFLDS00003">
    <property type="entry name" value="Haloacid_Dehalogenase"/>
    <property type="match status" value="1"/>
</dbReference>
<dbReference type="eggNOG" id="COG0546">
    <property type="taxonomic scope" value="Bacteria"/>
</dbReference>
<organism evidence="1 2">
    <name type="scientific">Salinisphaera shabanensis E1L3A</name>
    <dbReference type="NCBI Taxonomy" id="1033802"/>
    <lineage>
        <taxon>Bacteria</taxon>
        <taxon>Pseudomonadati</taxon>
        <taxon>Pseudomonadota</taxon>
        <taxon>Gammaproteobacteria</taxon>
        <taxon>Salinisphaerales</taxon>
        <taxon>Salinisphaeraceae</taxon>
        <taxon>Salinisphaera</taxon>
    </lineage>
</organism>
<dbReference type="PANTHER" id="PTHR43434">
    <property type="entry name" value="PHOSPHOGLYCOLATE PHOSPHATASE"/>
    <property type="match status" value="1"/>
</dbReference>
<dbReference type="InterPro" id="IPR023214">
    <property type="entry name" value="HAD_sf"/>
</dbReference>
<reference evidence="1 2" key="2">
    <citation type="journal article" date="2013" name="PLoS ONE">
        <title>INDIGO - INtegrated Data Warehouse of MIcrobial GenOmes with Examples from the Red Sea Extremophiles.</title>
        <authorList>
            <person name="Alam I."/>
            <person name="Antunes A."/>
            <person name="Kamau A.A."/>
            <person name="Ba Alawi W."/>
            <person name="Kalkatawi M."/>
            <person name="Stingl U."/>
            <person name="Bajic V.B."/>
        </authorList>
    </citation>
    <scope>NUCLEOTIDE SEQUENCE [LARGE SCALE GENOMIC DNA]</scope>
    <source>
        <strain evidence="1 2">E1L3A</strain>
    </source>
</reference>
<dbReference type="InterPro" id="IPR041492">
    <property type="entry name" value="HAD_2"/>
</dbReference>
<dbReference type="OrthoDB" id="9782449at2"/>
<dbReference type="SUPFAM" id="SSF56784">
    <property type="entry name" value="HAD-like"/>
    <property type="match status" value="1"/>
</dbReference>
<dbReference type="NCBIfam" id="TIGR01549">
    <property type="entry name" value="HAD-SF-IA-v1"/>
    <property type="match status" value="1"/>
</dbReference>
<dbReference type="STRING" id="1033802.SSPSH_003669"/>
<dbReference type="SFLD" id="SFLDG01129">
    <property type="entry name" value="C1.5:_HAD__Beta-PGM__Phosphata"/>
    <property type="match status" value="1"/>
</dbReference>
<dbReference type="GO" id="GO:0005829">
    <property type="term" value="C:cytosol"/>
    <property type="evidence" value="ECO:0007669"/>
    <property type="project" value="TreeGrafter"/>
</dbReference>
<dbReference type="Proteomes" id="UP000006242">
    <property type="component" value="Unassembled WGS sequence"/>
</dbReference>
<keyword evidence="2" id="KW-1185">Reference proteome</keyword>
<dbReference type="EMBL" id="AFNV02000036">
    <property type="protein sequence ID" value="ERJ17511.1"/>
    <property type="molecule type" value="Genomic_DNA"/>
</dbReference>
<dbReference type="Pfam" id="PF13419">
    <property type="entry name" value="HAD_2"/>
    <property type="match status" value="1"/>
</dbReference>
<dbReference type="RefSeq" id="WP_006913922.1">
    <property type="nucleotide sequence ID" value="NZ_AFNV02000036.1"/>
</dbReference>
<keyword evidence="1" id="KW-0378">Hydrolase</keyword>
<dbReference type="InterPro" id="IPR050155">
    <property type="entry name" value="HAD-like_hydrolase_sf"/>
</dbReference>
<dbReference type="Gene3D" id="3.40.50.1000">
    <property type="entry name" value="HAD superfamily/HAD-like"/>
    <property type="match status" value="1"/>
</dbReference>
<evidence type="ECO:0000313" key="2">
    <source>
        <dbReference type="Proteomes" id="UP000006242"/>
    </source>
</evidence>
<dbReference type="SFLD" id="SFLDG01135">
    <property type="entry name" value="C1.5.6:_HAD__Beta-PGM__Phospha"/>
    <property type="match status" value="1"/>
</dbReference>
<dbReference type="InterPro" id="IPR023198">
    <property type="entry name" value="PGP-like_dom2"/>
</dbReference>
<proteinExistence type="predicted"/>
<protein>
    <submittedName>
        <fullName evidence="1">Phosphoglycolate phosphatase protein</fullName>
        <ecNumber evidence="1">3.1.3.18</ecNumber>
    </submittedName>
</protein>